<dbReference type="Pfam" id="PF05907">
    <property type="entry name" value="CXXC_Zn-b_euk"/>
    <property type="match status" value="1"/>
</dbReference>
<protein>
    <submittedName>
        <fullName evidence="6">CXXC motif containing zinc binding protein</fullName>
    </submittedName>
</protein>
<sequence length="177" mass="19896">MFFFTFHALSVMPLCCFAACDSFGGESDSGECNRLAAVRSSNFQMLRCMNCGEQPEHWQYVTVSESLEMPGSRGEANLIEKCKLCGRVNSLDIMKDSFQAYTIEDSEQFRPIVKFDCRGVEPTDFDPRGGWRAVGIESGTTFDDVDLSEKEWADYDEKASAATEITEVDVRFVLSKK</sequence>
<keyword evidence="3" id="KW-0862">Zinc</keyword>
<dbReference type="PANTHER" id="PTHR12857:SF0">
    <property type="entry name" value="CXXC MOTIF CONTAINING ZINC BINDING PROTEIN"/>
    <property type="match status" value="1"/>
</dbReference>
<evidence type="ECO:0000256" key="2">
    <source>
        <dbReference type="ARBA" id="ARBA00022723"/>
    </source>
</evidence>
<name>A0A0M3HS01_ASCLU</name>
<keyword evidence="5" id="KW-1185">Reference proteome</keyword>
<reference evidence="6" key="1">
    <citation type="submission" date="2017-02" db="UniProtKB">
        <authorList>
            <consortium name="WormBaseParasite"/>
        </authorList>
    </citation>
    <scope>IDENTIFICATION</scope>
</reference>
<proteinExistence type="inferred from homology"/>
<evidence type="ECO:0000256" key="1">
    <source>
        <dbReference type="ARBA" id="ARBA00007818"/>
    </source>
</evidence>
<dbReference type="SUPFAM" id="SSF141678">
    <property type="entry name" value="MAL13P1.257-like"/>
    <property type="match status" value="1"/>
</dbReference>
<dbReference type="AlphaFoldDB" id="A0A0M3HS01"/>
<dbReference type="GO" id="GO:0008270">
    <property type="term" value="F:zinc ion binding"/>
    <property type="evidence" value="ECO:0007669"/>
    <property type="project" value="TreeGrafter"/>
</dbReference>
<organism evidence="5 6">
    <name type="scientific">Ascaris lumbricoides</name>
    <name type="common">Giant roundworm</name>
    <dbReference type="NCBI Taxonomy" id="6252"/>
    <lineage>
        <taxon>Eukaryota</taxon>
        <taxon>Metazoa</taxon>
        <taxon>Ecdysozoa</taxon>
        <taxon>Nematoda</taxon>
        <taxon>Chromadorea</taxon>
        <taxon>Rhabditida</taxon>
        <taxon>Spirurina</taxon>
        <taxon>Ascaridomorpha</taxon>
        <taxon>Ascaridoidea</taxon>
        <taxon>Ascarididae</taxon>
        <taxon>Ascaris</taxon>
    </lineage>
</organism>
<evidence type="ECO:0000313" key="6">
    <source>
        <dbReference type="WBParaSite" id="ALUE_0000517601-mRNA-1"/>
    </source>
</evidence>
<dbReference type="PANTHER" id="PTHR12857">
    <property type="entry name" value="CXXC MOTIF CONTAINING ZINC BINDING PROTEIN"/>
    <property type="match status" value="1"/>
</dbReference>
<dbReference type="InterPro" id="IPR008584">
    <property type="entry name" value="CXXC_Zn-binding_euk"/>
</dbReference>
<evidence type="ECO:0000313" key="5">
    <source>
        <dbReference type="Proteomes" id="UP000036681"/>
    </source>
</evidence>
<accession>A0A0M3HS01</accession>
<feature type="signal peptide" evidence="4">
    <location>
        <begin position="1"/>
        <end position="18"/>
    </location>
</feature>
<comment type="similarity">
    <text evidence="1">Belongs to the UPF0587 family.</text>
</comment>
<keyword evidence="2" id="KW-0479">Metal-binding</keyword>
<evidence type="ECO:0000256" key="3">
    <source>
        <dbReference type="ARBA" id="ARBA00022833"/>
    </source>
</evidence>
<dbReference type="Proteomes" id="UP000036681">
    <property type="component" value="Unplaced"/>
</dbReference>
<keyword evidence="4" id="KW-0732">Signal</keyword>
<evidence type="ECO:0000256" key="4">
    <source>
        <dbReference type="SAM" id="SignalP"/>
    </source>
</evidence>
<feature type="chain" id="PRO_5005656623" evidence="4">
    <location>
        <begin position="19"/>
        <end position="177"/>
    </location>
</feature>
<dbReference type="WBParaSite" id="ALUE_0000517601-mRNA-1">
    <property type="protein sequence ID" value="ALUE_0000517601-mRNA-1"/>
    <property type="gene ID" value="ALUE_0000517601"/>
</dbReference>